<dbReference type="PROSITE" id="PS00928">
    <property type="entry name" value="TREHALASE_2"/>
    <property type="match status" value="1"/>
</dbReference>
<evidence type="ECO:0000256" key="2">
    <source>
        <dbReference type="ARBA" id="ARBA00005615"/>
    </source>
</evidence>
<comment type="catalytic activity">
    <reaction evidence="1 7">
        <text>alpha,alpha-trehalose + H2O = alpha-D-glucose + beta-D-glucose</text>
        <dbReference type="Rhea" id="RHEA:32675"/>
        <dbReference type="ChEBI" id="CHEBI:15377"/>
        <dbReference type="ChEBI" id="CHEBI:15903"/>
        <dbReference type="ChEBI" id="CHEBI:16551"/>
        <dbReference type="ChEBI" id="CHEBI:17925"/>
        <dbReference type="EC" id="3.2.1.28"/>
    </reaction>
</comment>
<dbReference type="PANTHER" id="PTHR23403:SF1">
    <property type="entry name" value="TREHALASE"/>
    <property type="match status" value="1"/>
</dbReference>
<feature type="signal peptide" evidence="8">
    <location>
        <begin position="1"/>
        <end position="19"/>
    </location>
</feature>
<dbReference type="GO" id="GO:0005993">
    <property type="term" value="P:trehalose catabolic process"/>
    <property type="evidence" value="ECO:0007669"/>
    <property type="project" value="TreeGrafter"/>
</dbReference>
<dbReference type="InterPro" id="IPR001661">
    <property type="entry name" value="Glyco_hydro_37"/>
</dbReference>
<evidence type="ECO:0000313" key="9">
    <source>
        <dbReference type="EMBL" id="KAF7996860.1"/>
    </source>
</evidence>
<dbReference type="Proteomes" id="UP000639338">
    <property type="component" value="Unassembled WGS sequence"/>
</dbReference>
<dbReference type="InterPro" id="IPR012341">
    <property type="entry name" value="6hp_glycosidase-like_sf"/>
</dbReference>
<evidence type="ECO:0000256" key="8">
    <source>
        <dbReference type="SAM" id="SignalP"/>
    </source>
</evidence>
<dbReference type="AlphaFoldDB" id="A0A835CXR0"/>
<dbReference type="EMBL" id="JACMRX010000001">
    <property type="protein sequence ID" value="KAF7996860.1"/>
    <property type="molecule type" value="Genomic_DNA"/>
</dbReference>
<reference evidence="9 10" key="1">
    <citation type="submission" date="2020-08" db="EMBL/GenBank/DDBJ databases">
        <title>Aphidius gifuensis genome sequencing and assembly.</title>
        <authorList>
            <person name="Du Z."/>
        </authorList>
    </citation>
    <scope>NUCLEOTIDE SEQUENCE [LARGE SCALE GENOMIC DNA]</scope>
    <source>
        <strain evidence="9">YNYX2018</strain>
        <tissue evidence="9">Adults</tissue>
    </source>
</reference>
<dbReference type="InterPro" id="IPR008928">
    <property type="entry name" value="6-hairpin_glycosidase_sf"/>
</dbReference>
<dbReference type="PRINTS" id="PR00744">
    <property type="entry name" value="GLHYDRLASE37"/>
</dbReference>
<dbReference type="PANTHER" id="PTHR23403">
    <property type="entry name" value="TREHALASE"/>
    <property type="match status" value="1"/>
</dbReference>
<dbReference type="PROSITE" id="PS00927">
    <property type="entry name" value="TREHALASE_1"/>
    <property type="match status" value="1"/>
</dbReference>
<protein>
    <recommendedName>
        <fullName evidence="4 7">Trehalase</fullName>
        <ecNumber evidence="3 7">3.2.1.28</ecNumber>
    </recommendedName>
    <alternativeName>
        <fullName evidence="7">Alpha-trehalose glucohydrolase</fullName>
    </alternativeName>
</protein>
<keyword evidence="5 7" id="KW-0378">Hydrolase</keyword>
<evidence type="ECO:0000256" key="6">
    <source>
        <dbReference type="ARBA" id="ARBA00023295"/>
    </source>
</evidence>
<proteinExistence type="inferred from homology"/>
<evidence type="ECO:0000256" key="4">
    <source>
        <dbReference type="ARBA" id="ARBA00019905"/>
    </source>
</evidence>
<dbReference type="GO" id="GO:0004555">
    <property type="term" value="F:alpha,alpha-trehalase activity"/>
    <property type="evidence" value="ECO:0007669"/>
    <property type="project" value="UniProtKB-EC"/>
</dbReference>
<keyword evidence="10" id="KW-1185">Reference proteome</keyword>
<evidence type="ECO:0000313" key="10">
    <source>
        <dbReference type="Proteomes" id="UP000639338"/>
    </source>
</evidence>
<gene>
    <name evidence="9" type="ORF">HCN44_002506</name>
</gene>
<accession>A0A835CXR0</accession>
<keyword evidence="6 7" id="KW-0326">Glycosidase</keyword>
<evidence type="ECO:0000256" key="5">
    <source>
        <dbReference type="ARBA" id="ARBA00022801"/>
    </source>
</evidence>
<sequence length="571" mass="66672">MFFTYLLTVLLISFYNVDSSVIKKRADTSDYYDTDLCDSPIYCHGELLETIQLSQIFNDSKSFVDLYQKHDPSVTLANFEKLMVENDRKPSRDQLRTFINDNFERSKEIMPWTPPDMYMYPPILERIADRDFRDWLTDLNYIWKTLARQMSPKVLDNPTRHSFIPVEHGFIVPGGRFEESYYWDSYWTIEGLLLCGMHETAKGILLNFFSMIQRYGFIPNGGRVYYLMRSQPPLLIAMVEKYIEATNDVEFLVDNLHLLEKEFAFFQREKTVDVHKNGKIYRMARYFVKSLGPRPESYREDYMSAQYFKTDEEKQTFYDEMKAGAESGWDFSSRWFINNHNDAAGNLTDISTRNIIPVDLNAFLQRNARKLSKFNEYLENTFKAKQYKEIAVRYQEAINEVLWNEEAGIWFDYDLKNQKPRKSFFPTNLTPLYTKSFDKSKSSIYASRAVEYLKTQGIGGFLGGVPTSLNPSGQQWDAPNAWPPLQSIIVQGLYNTQCEPALTAAEELATRWTRSNYIGYKHYNQMFEKYDAAKPGEFGGGGEYPVQEGFGWTNGVVFEFLDMYPNMTVSD</sequence>
<comment type="caution">
    <text evidence="9">The sequence shown here is derived from an EMBL/GenBank/DDBJ whole genome shotgun (WGS) entry which is preliminary data.</text>
</comment>
<dbReference type="Pfam" id="PF01204">
    <property type="entry name" value="Trehalase"/>
    <property type="match status" value="1"/>
</dbReference>
<dbReference type="EC" id="3.2.1.28" evidence="3 7"/>
<dbReference type="OrthoDB" id="3542292at2759"/>
<dbReference type="InterPro" id="IPR018232">
    <property type="entry name" value="Glyco_hydro_37_CS"/>
</dbReference>
<evidence type="ECO:0000256" key="7">
    <source>
        <dbReference type="RuleBase" id="RU361180"/>
    </source>
</evidence>
<comment type="similarity">
    <text evidence="2 7">Belongs to the glycosyl hydrolase 37 family.</text>
</comment>
<keyword evidence="8" id="KW-0732">Signal</keyword>
<organism evidence="9 10">
    <name type="scientific">Aphidius gifuensis</name>
    <name type="common">Parasitoid wasp</name>
    <dbReference type="NCBI Taxonomy" id="684658"/>
    <lineage>
        <taxon>Eukaryota</taxon>
        <taxon>Metazoa</taxon>
        <taxon>Ecdysozoa</taxon>
        <taxon>Arthropoda</taxon>
        <taxon>Hexapoda</taxon>
        <taxon>Insecta</taxon>
        <taxon>Pterygota</taxon>
        <taxon>Neoptera</taxon>
        <taxon>Endopterygota</taxon>
        <taxon>Hymenoptera</taxon>
        <taxon>Apocrita</taxon>
        <taxon>Ichneumonoidea</taxon>
        <taxon>Braconidae</taxon>
        <taxon>Aphidiinae</taxon>
        <taxon>Aphidius</taxon>
    </lineage>
</organism>
<feature type="chain" id="PRO_5032808491" description="Trehalase" evidence="8">
    <location>
        <begin position="20"/>
        <end position="571"/>
    </location>
</feature>
<dbReference type="Gene3D" id="1.50.10.10">
    <property type="match status" value="1"/>
</dbReference>
<dbReference type="SUPFAM" id="SSF48208">
    <property type="entry name" value="Six-hairpin glycosidases"/>
    <property type="match status" value="1"/>
</dbReference>
<evidence type="ECO:0000256" key="1">
    <source>
        <dbReference type="ARBA" id="ARBA00001576"/>
    </source>
</evidence>
<evidence type="ECO:0000256" key="3">
    <source>
        <dbReference type="ARBA" id="ARBA00012757"/>
    </source>
</evidence>
<name>A0A835CXR0_APHGI</name>